<comment type="caution">
    <text evidence="2">The sequence shown here is derived from an EMBL/GenBank/DDBJ whole genome shotgun (WGS) entry which is preliminary data.</text>
</comment>
<dbReference type="RefSeq" id="WP_132767778.1">
    <property type="nucleotide sequence ID" value="NZ_SMAB01000005.1"/>
</dbReference>
<dbReference type="OrthoDB" id="2990399at2"/>
<sequence length="149" mass="17406">MLSLVLWTICLYGIILLGFKLFYSYFCMKLAKKTGSNNSHYLILAKDNQSIIEWVIRSLWFWQCIDGKPIKMTIIDFGSSDDTFAIIQRLHHQSFQVKLILEQEMAEKEEIIGRKIEEICRNGEQVEIIDLMDYDKRNKHGANSAIRVS</sequence>
<proteinExistence type="predicted"/>
<reference evidence="2 3" key="1">
    <citation type="submission" date="2019-03" db="EMBL/GenBank/DDBJ databases">
        <title>Genomic Encyclopedia of Type Strains, Phase IV (KMG-IV): sequencing the most valuable type-strain genomes for metagenomic binning, comparative biology and taxonomic classification.</title>
        <authorList>
            <person name="Goeker M."/>
        </authorList>
    </citation>
    <scope>NUCLEOTIDE SEQUENCE [LARGE SCALE GENOMIC DNA]</scope>
    <source>
        <strain evidence="2 3">DSM 23802</strain>
    </source>
</reference>
<keyword evidence="1" id="KW-0812">Transmembrane</keyword>
<organism evidence="2 3">
    <name type="scientific">Tepidibacillus fermentans</name>
    <dbReference type="NCBI Taxonomy" id="1281767"/>
    <lineage>
        <taxon>Bacteria</taxon>
        <taxon>Bacillati</taxon>
        <taxon>Bacillota</taxon>
        <taxon>Bacilli</taxon>
        <taxon>Bacillales</taxon>
        <taxon>Bacillaceae</taxon>
        <taxon>Tepidibacillus</taxon>
    </lineage>
</organism>
<dbReference type="CDD" id="cd00761">
    <property type="entry name" value="Glyco_tranf_GTA_type"/>
    <property type="match status" value="1"/>
</dbReference>
<feature type="transmembrane region" description="Helical" evidence="1">
    <location>
        <begin position="6"/>
        <end position="26"/>
    </location>
</feature>
<evidence type="ECO:0000313" key="3">
    <source>
        <dbReference type="Proteomes" id="UP000295788"/>
    </source>
</evidence>
<dbReference type="EMBL" id="SMAB01000005">
    <property type="protein sequence ID" value="TCS83339.1"/>
    <property type="molecule type" value="Genomic_DNA"/>
</dbReference>
<dbReference type="Proteomes" id="UP000295788">
    <property type="component" value="Unassembled WGS sequence"/>
</dbReference>
<keyword evidence="3" id="KW-1185">Reference proteome</keyword>
<evidence type="ECO:0008006" key="4">
    <source>
        <dbReference type="Google" id="ProtNLM"/>
    </source>
</evidence>
<keyword evidence="1" id="KW-0472">Membrane</keyword>
<evidence type="ECO:0000313" key="2">
    <source>
        <dbReference type="EMBL" id="TCS83339.1"/>
    </source>
</evidence>
<gene>
    <name evidence="2" type="ORF">EDD72_10580</name>
</gene>
<keyword evidence="1" id="KW-1133">Transmembrane helix</keyword>
<dbReference type="AlphaFoldDB" id="A0A4R3KIM0"/>
<name>A0A4R3KIM0_9BACI</name>
<accession>A0A4R3KIM0</accession>
<evidence type="ECO:0000256" key="1">
    <source>
        <dbReference type="SAM" id="Phobius"/>
    </source>
</evidence>
<protein>
    <recommendedName>
        <fullName evidence="4">Glycosyl transferase family 2</fullName>
    </recommendedName>
</protein>